<comment type="cofactor">
    <cofactor evidence="1">
        <name>pyridoxal 5'-phosphate</name>
        <dbReference type="ChEBI" id="CHEBI:597326"/>
    </cofactor>
</comment>
<dbReference type="SUPFAM" id="SSF53383">
    <property type="entry name" value="PLP-dependent transferases"/>
    <property type="match status" value="1"/>
</dbReference>
<reference evidence="4" key="1">
    <citation type="journal article" date="2014" name="Front. Microbiol.">
        <title>High frequency of phylogenetically diverse reductive dehalogenase-homologous genes in deep subseafloor sedimentary metagenomes.</title>
        <authorList>
            <person name="Kawai M."/>
            <person name="Futagami T."/>
            <person name="Toyoda A."/>
            <person name="Takaki Y."/>
            <person name="Nishi S."/>
            <person name="Hori S."/>
            <person name="Arai W."/>
            <person name="Tsubouchi T."/>
            <person name="Morono Y."/>
            <person name="Uchiyama I."/>
            <person name="Ito T."/>
            <person name="Fujiyama A."/>
            <person name="Inagaki F."/>
            <person name="Takami H."/>
        </authorList>
    </citation>
    <scope>NUCLEOTIDE SEQUENCE</scope>
    <source>
        <strain evidence="4">Expedition CK06-06</strain>
    </source>
</reference>
<dbReference type="InterPro" id="IPR015421">
    <property type="entry name" value="PyrdxlP-dep_Trfase_major"/>
</dbReference>
<evidence type="ECO:0000256" key="1">
    <source>
        <dbReference type="ARBA" id="ARBA00001933"/>
    </source>
</evidence>
<accession>X1TRZ2</accession>
<name>X1TRZ2_9ZZZZ</name>
<dbReference type="GO" id="GO:0030170">
    <property type="term" value="F:pyridoxal phosphate binding"/>
    <property type="evidence" value="ECO:0007669"/>
    <property type="project" value="TreeGrafter"/>
</dbReference>
<dbReference type="Gene3D" id="3.90.1150.10">
    <property type="entry name" value="Aspartate Aminotransferase, domain 1"/>
    <property type="match status" value="1"/>
</dbReference>
<evidence type="ECO:0000256" key="2">
    <source>
        <dbReference type="ARBA" id="ARBA00022898"/>
    </source>
</evidence>
<feature type="non-terminal residue" evidence="4">
    <location>
        <position position="1"/>
    </location>
</feature>
<dbReference type="AlphaFoldDB" id="X1TRZ2"/>
<dbReference type="InterPro" id="IPR015422">
    <property type="entry name" value="PyrdxlP-dep_Trfase_small"/>
</dbReference>
<dbReference type="GO" id="GO:0004372">
    <property type="term" value="F:glycine hydroxymethyltransferase activity"/>
    <property type="evidence" value="ECO:0007669"/>
    <property type="project" value="TreeGrafter"/>
</dbReference>
<dbReference type="PANTHER" id="PTHR11680">
    <property type="entry name" value="SERINE HYDROXYMETHYLTRANSFERASE"/>
    <property type="match status" value="1"/>
</dbReference>
<protein>
    <recommendedName>
        <fullName evidence="3">Serine hydroxymethyltransferase-like domain-containing protein</fullName>
    </recommendedName>
</protein>
<sequence>IDIKKTKKLIISKKVNLVILGSSFLLFPHPVKQISMFTKNVNFPCQCVYDGSHILGLIACGEFQNPLKEGAEVLFGSTHKTFYGPQGGIVLTNSQRHADALKTFLDLDIESGIGLIDNPHMNRIAALGIAIEEMLEDKNYGKRVIENAQTLAGALDELGVPVRFNDRNYTQSHQILLDIEPKPAEELCHQLEEIGIFIDTGGRIGVAEVTHRGMGPEEMIKIAELISDVYLWRSGEKLKKHVKKLVDSLH</sequence>
<gene>
    <name evidence="4" type="ORF">S12H4_43453</name>
</gene>
<proteinExistence type="predicted"/>
<evidence type="ECO:0000313" key="4">
    <source>
        <dbReference type="EMBL" id="GAJ08004.1"/>
    </source>
</evidence>
<keyword evidence="2" id="KW-0663">Pyridoxal phosphate</keyword>
<comment type="caution">
    <text evidence="4">The sequence shown here is derived from an EMBL/GenBank/DDBJ whole genome shotgun (WGS) entry which is preliminary data.</text>
</comment>
<evidence type="ECO:0000259" key="3">
    <source>
        <dbReference type="Pfam" id="PF00464"/>
    </source>
</evidence>
<dbReference type="Gene3D" id="3.40.640.10">
    <property type="entry name" value="Type I PLP-dependent aspartate aminotransferase-like (Major domain)"/>
    <property type="match status" value="1"/>
</dbReference>
<dbReference type="InterPro" id="IPR015424">
    <property type="entry name" value="PyrdxlP-dep_Trfase"/>
</dbReference>
<feature type="domain" description="Serine hydroxymethyltransferase-like" evidence="3">
    <location>
        <begin position="12"/>
        <end position="226"/>
    </location>
</feature>
<dbReference type="Pfam" id="PF00464">
    <property type="entry name" value="SHMT"/>
    <property type="match status" value="1"/>
</dbReference>
<dbReference type="EMBL" id="BARW01026669">
    <property type="protein sequence ID" value="GAJ08004.1"/>
    <property type="molecule type" value="Genomic_DNA"/>
</dbReference>
<dbReference type="GO" id="GO:0005737">
    <property type="term" value="C:cytoplasm"/>
    <property type="evidence" value="ECO:0007669"/>
    <property type="project" value="TreeGrafter"/>
</dbReference>
<dbReference type="GO" id="GO:0019264">
    <property type="term" value="P:glycine biosynthetic process from serine"/>
    <property type="evidence" value="ECO:0007669"/>
    <property type="project" value="TreeGrafter"/>
</dbReference>
<dbReference type="GO" id="GO:0046653">
    <property type="term" value="P:tetrahydrofolate metabolic process"/>
    <property type="evidence" value="ECO:0007669"/>
    <property type="project" value="TreeGrafter"/>
</dbReference>
<dbReference type="PANTHER" id="PTHR11680:SF35">
    <property type="entry name" value="SERINE HYDROXYMETHYLTRANSFERASE 1"/>
    <property type="match status" value="1"/>
</dbReference>
<dbReference type="InterPro" id="IPR039429">
    <property type="entry name" value="SHMT-like_dom"/>
</dbReference>
<organism evidence="4">
    <name type="scientific">marine sediment metagenome</name>
    <dbReference type="NCBI Taxonomy" id="412755"/>
    <lineage>
        <taxon>unclassified sequences</taxon>
        <taxon>metagenomes</taxon>
        <taxon>ecological metagenomes</taxon>
    </lineage>
</organism>
<dbReference type="InterPro" id="IPR049943">
    <property type="entry name" value="Ser_HO-MeTrfase-like"/>
</dbReference>